<sequence length="74" mass="8456">MIPLRTTKNRAGLHRHTSLAPLRAIATRWSSTFAIIERAVYALLPKPSVHRRITALYNHLKTFNSVCKKLKTMS</sequence>
<comment type="caution">
    <text evidence="1">The sequence shown here is derived from an EMBL/GenBank/DDBJ whole genome shotgun (WGS) entry which is preliminary data.</text>
</comment>
<protein>
    <submittedName>
        <fullName evidence="1">Uncharacterized protein</fullName>
    </submittedName>
</protein>
<evidence type="ECO:0000313" key="2">
    <source>
        <dbReference type="Proteomes" id="UP000198211"/>
    </source>
</evidence>
<dbReference type="AlphaFoldDB" id="A0A225UCV0"/>
<evidence type="ECO:0000313" key="1">
    <source>
        <dbReference type="EMBL" id="OWY90813.1"/>
    </source>
</evidence>
<reference evidence="2" key="1">
    <citation type="submission" date="2017-03" db="EMBL/GenBank/DDBJ databases">
        <title>Phytopthora megakarya and P. palmivora, two closely related causual agents of cacao black pod achieved similar genome size and gene model numbers by different mechanisms.</title>
        <authorList>
            <person name="Ali S."/>
            <person name="Shao J."/>
            <person name="Larry D.J."/>
            <person name="Kronmiller B."/>
            <person name="Shen D."/>
            <person name="Strem M.D."/>
            <person name="Melnick R.L."/>
            <person name="Guiltinan M.J."/>
            <person name="Tyler B.M."/>
            <person name="Meinhardt L.W."/>
            <person name="Bailey B.A."/>
        </authorList>
    </citation>
    <scope>NUCLEOTIDE SEQUENCE [LARGE SCALE GENOMIC DNA]</scope>
    <source>
        <strain evidence="2">zdho120</strain>
    </source>
</reference>
<accession>A0A225UCV0</accession>
<dbReference type="OrthoDB" id="125875at2759"/>
<name>A0A225UCV0_9STRA</name>
<dbReference type="EMBL" id="NBNE01021829">
    <property type="protein sequence ID" value="OWY90813.1"/>
    <property type="molecule type" value="Genomic_DNA"/>
</dbReference>
<dbReference type="PANTHER" id="PTHR40866:SF1">
    <property type="entry name" value="BED-TYPE DOMAIN-CONTAINING PROTEIN"/>
    <property type="match status" value="1"/>
</dbReference>
<dbReference type="PANTHER" id="PTHR40866">
    <property type="entry name" value="BED-TYPE DOMAIN-CONTAINING PROTEIN"/>
    <property type="match status" value="1"/>
</dbReference>
<dbReference type="Proteomes" id="UP000198211">
    <property type="component" value="Unassembled WGS sequence"/>
</dbReference>
<organism evidence="1 2">
    <name type="scientific">Phytophthora megakarya</name>
    <dbReference type="NCBI Taxonomy" id="4795"/>
    <lineage>
        <taxon>Eukaryota</taxon>
        <taxon>Sar</taxon>
        <taxon>Stramenopiles</taxon>
        <taxon>Oomycota</taxon>
        <taxon>Peronosporomycetes</taxon>
        <taxon>Peronosporales</taxon>
        <taxon>Peronosporaceae</taxon>
        <taxon>Phytophthora</taxon>
    </lineage>
</organism>
<feature type="non-terminal residue" evidence="1">
    <location>
        <position position="1"/>
    </location>
</feature>
<gene>
    <name evidence="1" type="ORF">PHMEG_00040886</name>
</gene>
<proteinExistence type="predicted"/>
<keyword evidence="2" id="KW-1185">Reference proteome</keyword>